<dbReference type="AlphaFoldDB" id="A0A074XDC9"/>
<feature type="compositionally biased region" description="Acidic residues" evidence="1">
    <location>
        <begin position="16"/>
        <end position="25"/>
    </location>
</feature>
<protein>
    <submittedName>
        <fullName evidence="2">Uncharacterized protein</fullName>
    </submittedName>
</protein>
<organism evidence="2 3">
    <name type="scientific">Aureobasidium pullulans EXF-150</name>
    <dbReference type="NCBI Taxonomy" id="1043002"/>
    <lineage>
        <taxon>Eukaryota</taxon>
        <taxon>Fungi</taxon>
        <taxon>Dikarya</taxon>
        <taxon>Ascomycota</taxon>
        <taxon>Pezizomycotina</taxon>
        <taxon>Dothideomycetes</taxon>
        <taxon>Dothideomycetidae</taxon>
        <taxon>Dothideales</taxon>
        <taxon>Saccotheciaceae</taxon>
        <taxon>Aureobasidium</taxon>
    </lineage>
</organism>
<proteinExistence type="predicted"/>
<feature type="compositionally biased region" description="Basic and acidic residues" evidence="1">
    <location>
        <begin position="1"/>
        <end position="10"/>
    </location>
</feature>
<sequence length="77" mass="8597">MAEDKSKSGDDNNSPEADDNNSESGDDNKSESGFHRALCMPMDRKRWCVAELCKGTIAGSFKRNWSTRGNNRKLLLC</sequence>
<gene>
    <name evidence="2" type="ORF">M438DRAFT_349286</name>
</gene>
<keyword evidence="3" id="KW-1185">Reference proteome</keyword>
<accession>A0A074XDC9</accession>
<evidence type="ECO:0000313" key="2">
    <source>
        <dbReference type="EMBL" id="KEQ80042.1"/>
    </source>
</evidence>
<dbReference type="HOGENOM" id="CLU_2637665_0_0_1"/>
<dbReference type="GeneID" id="40748667"/>
<dbReference type="EMBL" id="KL585001">
    <property type="protein sequence ID" value="KEQ80042.1"/>
    <property type="molecule type" value="Genomic_DNA"/>
</dbReference>
<name>A0A074XDC9_AURPU</name>
<reference evidence="2 3" key="1">
    <citation type="journal article" date="2014" name="BMC Genomics">
        <title>Genome sequencing of four Aureobasidium pullulans varieties: biotechnological potential, stress tolerance, and description of new species.</title>
        <authorList>
            <person name="Gostin Ar C."/>
            <person name="Ohm R.A."/>
            <person name="Kogej T."/>
            <person name="Sonjak S."/>
            <person name="Turk M."/>
            <person name="Zajc J."/>
            <person name="Zalar P."/>
            <person name="Grube M."/>
            <person name="Sun H."/>
            <person name="Han J."/>
            <person name="Sharma A."/>
            <person name="Chiniquy J."/>
            <person name="Ngan C.Y."/>
            <person name="Lipzen A."/>
            <person name="Barry K."/>
            <person name="Grigoriev I.V."/>
            <person name="Gunde-Cimerman N."/>
        </authorList>
    </citation>
    <scope>NUCLEOTIDE SEQUENCE [LARGE SCALE GENOMIC DNA]</scope>
    <source>
        <strain evidence="2 3">EXF-150</strain>
    </source>
</reference>
<evidence type="ECO:0000313" key="3">
    <source>
        <dbReference type="Proteomes" id="UP000030706"/>
    </source>
</evidence>
<feature type="region of interest" description="Disordered" evidence="1">
    <location>
        <begin position="1"/>
        <end position="33"/>
    </location>
</feature>
<dbReference type="RefSeq" id="XP_029756229.1">
    <property type="nucleotide sequence ID" value="XM_029906361.1"/>
</dbReference>
<dbReference type="Proteomes" id="UP000030706">
    <property type="component" value="Unassembled WGS sequence"/>
</dbReference>
<evidence type="ECO:0000256" key="1">
    <source>
        <dbReference type="SAM" id="MobiDB-lite"/>
    </source>
</evidence>